<sequence>MFFCAFVIQTLDMVTATFASLDLLFFVDAEDRRVCVAVVLCL</sequence>
<evidence type="ECO:0000313" key="1">
    <source>
        <dbReference type="EMBL" id="GES38699.1"/>
    </source>
</evidence>
<dbReference type="EMBL" id="BLAH01000096">
    <property type="protein sequence ID" value="GES38699.1"/>
    <property type="molecule type" value="Genomic_DNA"/>
</dbReference>
<reference evidence="1 2" key="1">
    <citation type="journal article" date="2018" name="Biodegradation">
        <title>1,4-Dioxane degradation characteristics of Rhodococcus aetherivorans JCM 14343.</title>
        <authorList>
            <person name="Inoue D."/>
            <person name="Tsunoda T."/>
            <person name="Yamamoto N."/>
            <person name="Ike M."/>
            <person name="Sei K."/>
        </authorList>
    </citation>
    <scope>NUCLEOTIDE SEQUENCE [LARGE SCALE GENOMIC DNA]</scope>
    <source>
        <strain evidence="1 2">JCM 14343</strain>
    </source>
</reference>
<keyword evidence="2" id="KW-1185">Reference proteome</keyword>
<gene>
    <name evidence="1" type="ORF">RAJCM14343_3964</name>
</gene>
<protein>
    <submittedName>
        <fullName evidence="1">Uncharacterized protein</fullName>
    </submittedName>
</protein>
<name>A0ABQ0YQG3_9NOCA</name>
<accession>A0ABQ0YQG3</accession>
<dbReference type="Proteomes" id="UP000325466">
    <property type="component" value="Unassembled WGS sequence"/>
</dbReference>
<proteinExistence type="predicted"/>
<organism evidence="1 2">
    <name type="scientific">Rhodococcus aetherivorans</name>
    <dbReference type="NCBI Taxonomy" id="191292"/>
    <lineage>
        <taxon>Bacteria</taxon>
        <taxon>Bacillati</taxon>
        <taxon>Actinomycetota</taxon>
        <taxon>Actinomycetes</taxon>
        <taxon>Mycobacteriales</taxon>
        <taxon>Nocardiaceae</taxon>
        <taxon>Rhodococcus</taxon>
    </lineage>
</organism>
<evidence type="ECO:0000313" key="2">
    <source>
        <dbReference type="Proteomes" id="UP000325466"/>
    </source>
</evidence>
<comment type="caution">
    <text evidence="1">The sequence shown here is derived from an EMBL/GenBank/DDBJ whole genome shotgun (WGS) entry which is preliminary data.</text>
</comment>